<dbReference type="NCBIfam" id="TIGR01930">
    <property type="entry name" value="AcCoA-C-Actrans"/>
    <property type="match status" value="1"/>
</dbReference>
<dbReference type="Pfam" id="PF00108">
    <property type="entry name" value="Thiolase_N"/>
    <property type="match status" value="1"/>
</dbReference>
<keyword evidence="4 7" id="KW-0012">Acyltransferase</keyword>
<dbReference type="InterPro" id="IPR020610">
    <property type="entry name" value="Thiolase_AS"/>
</dbReference>
<evidence type="ECO:0000256" key="4">
    <source>
        <dbReference type="ARBA" id="ARBA00023315"/>
    </source>
</evidence>
<sequence>MKEVIIAGAARTPMGGFQGVFDGVAAAELGGTAIRAALAGAGITTVDEVLMGCVLPAGQGQAPARQAGFAAGLGEEVPATTLNKMCGSGMKATMMAFDQIALGHAETMIAGGMESMSNAPYLLPKMRGGARIGHNQVIDHMFLDGLEDAYDKGRLMGTFAEDCADTYQFSRQEQDEFALRSLSNALEAQESGAFDGEIAPVTVKTRKGEIVSDADEQPKSARPEKIPTLKPAFRKDGTVTAANASSISDGAAALVLASAESAAAQGLTTRARILGHASHAQAPGLFTTAPVPAVQKLMSQIGWSKTDVDLWEVNEAFAVVPMAFMREMGLSRDIVNVNGGACALGHPIGASGARIIVTLLNALEKRGLKRGIAAICIGGGEGTAIAIERI</sequence>
<evidence type="ECO:0000313" key="10">
    <source>
        <dbReference type="EMBL" id="MVO16408.1"/>
    </source>
</evidence>
<dbReference type="PANTHER" id="PTHR18919">
    <property type="entry name" value="ACETYL-COA C-ACYLTRANSFERASE"/>
    <property type="match status" value="1"/>
</dbReference>
<protein>
    <submittedName>
        <fullName evidence="10">Acetyl-CoA C-acyltransferase</fullName>
        <ecNumber evidence="10">2.3.1.16</ecNumber>
    </submittedName>
</protein>
<evidence type="ECO:0000313" key="11">
    <source>
        <dbReference type="Proteomes" id="UP000478892"/>
    </source>
</evidence>
<dbReference type="RefSeq" id="WP_157022653.1">
    <property type="nucleotide sequence ID" value="NZ_WQLV01000006.1"/>
</dbReference>
<name>A0A6L6WGL8_9RHOB</name>
<evidence type="ECO:0000256" key="6">
    <source>
        <dbReference type="PIRSR" id="PIRSR000429-1"/>
    </source>
</evidence>
<feature type="domain" description="Thiolase C-terminal" evidence="9">
    <location>
        <begin position="268"/>
        <end position="389"/>
    </location>
</feature>
<comment type="pathway">
    <text evidence="5">Metabolic intermediate biosynthesis; (R)-mevalonate biosynthesis; (R)-mevalonate from acetyl-CoA: step 1/3.</text>
</comment>
<dbReference type="FunFam" id="3.40.47.10:FF:000010">
    <property type="entry name" value="Acetyl-CoA acetyltransferase (Thiolase)"/>
    <property type="match status" value="1"/>
</dbReference>
<reference evidence="10 11" key="1">
    <citation type="submission" date="2019-12" db="EMBL/GenBank/DDBJ databases">
        <authorList>
            <person name="Zhang Y.-J."/>
        </authorList>
    </citation>
    <scope>NUCLEOTIDE SEQUENCE [LARGE SCALE GENOMIC DNA]</scope>
    <source>
        <strain evidence="10 11">CY05</strain>
    </source>
</reference>
<dbReference type="SUPFAM" id="SSF53901">
    <property type="entry name" value="Thiolase-like"/>
    <property type="match status" value="2"/>
</dbReference>
<evidence type="ECO:0000259" key="9">
    <source>
        <dbReference type="Pfam" id="PF02803"/>
    </source>
</evidence>
<feature type="active site" description="Proton acceptor" evidence="6">
    <location>
        <position position="346"/>
    </location>
</feature>
<evidence type="ECO:0000256" key="5">
    <source>
        <dbReference type="ARBA" id="ARBA00037924"/>
    </source>
</evidence>
<dbReference type="GO" id="GO:0042619">
    <property type="term" value="P:poly-hydroxybutyrate biosynthetic process"/>
    <property type="evidence" value="ECO:0007669"/>
    <property type="project" value="UniProtKB-KW"/>
</dbReference>
<keyword evidence="11" id="KW-1185">Reference proteome</keyword>
<dbReference type="InterPro" id="IPR020616">
    <property type="entry name" value="Thiolase_N"/>
</dbReference>
<feature type="active site" description="Proton acceptor" evidence="6">
    <location>
        <position position="376"/>
    </location>
</feature>
<evidence type="ECO:0000256" key="7">
    <source>
        <dbReference type="RuleBase" id="RU003557"/>
    </source>
</evidence>
<evidence type="ECO:0000259" key="8">
    <source>
        <dbReference type="Pfam" id="PF00108"/>
    </source>
</evidence>
<dbReference type="EMBL" id="WQLV01000006">
    <property type="protein sequence ID" value="MVO16408.1"/>
    <property type="molecule type" value="Genomic_DNA"/>
</dbReference>
<comment type="similarity">
    <text evidence="1 7">Belongs to the thiolase-like superfamily. Thiolase family.</text>
</comment>
<organism evidence="10 11">
    <name type="scientific">Parasedimentitalea huanghaiensis</name>
    <dbReference type="NCBI Taxonomy" id="2682100"/>
    <lineage>
        <taxon>Bacteria</taxon>
        <taxon>Pseudomonadati</taxon>
        <taxon>Pseudomonadota</taxon>
        <taxon>Alphaproteobacteria</taxon>
        <taxon>Rhodobacterales</taxon>
        <taxon>Paracoccaceae</taxon>
        <taxon>Parasedimentitalea</taxon>
    </lineage>
</organism>
<dbReference type="Gene3D" id="3.40.47.10">
    <property type="match status" value="2"/>
</dbReference>
<dbReference type="EC" id="2.3.1.16" evidence="10"/>
<dbReference type="PANTHER" id="PTHR18919:SF138">
    <property type="entry name" value="ACETYL-COA C-ACETYLTRANSFERASE"/>
    <property type="match status" value="1"/>
</dbReference>
<feature type="domain" description="Thiolase N-terminal" evidence="8">
    <location>
        <begin position="4"/>
        <end position="259"/>
    </location>
</feature>
<dbReference type="Proteomes" id="UP000478892">
    <property type="component" value="Unassembled WGS sequence"/>
</dbReference>
<dbReference type="GO" id="GO:0003988">
    <property type="term" value="F:acetyl-CoA C-acyltransferase activity"/>
    <property type="evidence" value="ECO:0007669"/>
    <property type="project" value="UniProtKB-EC"/>
</dbReference>
<dbReference type="PIRSF" id="PIRSF000429">
    <property type="entry name" value="Ac-CoA_Ac_transf"/>
    <property type="match status" value="1"/>
</dbReference>
<dbReference type="InterPro" id="IPR002155">
    <property type="entry name" value="Thiolase"/>
</dbReference>
<keyword evidence="3" id="KW-0583">PHB biosynthesis</keyword>
<evidence type="ECO:0000256" key="1">
    <source>
        <dbReference type="ARBA" id="ARBA00010982"/>
    </source>
</evidence>
<gene>
    <name evidence="10" type="ORF">GO984_11360</name>
</gene>
<evidence type="ECO:0000256" key="2">
    <source>
        <dbReference type="ARBA" id="ARBA00022679"/>
    </source>
</evidence>
<accession>A0A6L6WGL8</accession>
<dbReference type="InterPro" id="IPR020617">
    <property type="entry name" value="Thiolase_C"/>
</dbReference>
<proteinExistence type="inferred from homology"/>
<dbReference type="InterPro" id="IPR016039">
    <property type="entry name" value="Thiolase-like"/>
</dbReference>
<dbReference type="PROSITE" id="PS00099">
    <property type="entry name" value="THIOLASE_3"/>
    <property type="match status" value="1"/>
</dbReference>
<keyword evidence="2 7" id="KW-0808">Transferase</keyword>
<dbReference type="Pfam" id="PF02803">
    <property type="entry name" value="Thiolase_C"/>
    <property type="match status" value="1"/>
</dbReference>
<comment type="caution">
    <text evidence="10">The sequence shown here is derived from an EMBL/GenBank/DDBJ whole genome shotgun (WGS) entry which is preliminary data.</text>
</comment>
<feature type="active site" description="Acyl-thioester intermediate" evidence="6">
    <location>
        <position position="86"/>
    </location>
</feature>
<dbReference type="CDD" id="cd00751">
    <property type="entry name" value="thiolase"/>
    <property type="match status" value="1"/>
</dbReference>
<dbReference type="GO" id="GO:0044281">
    <property type="term" value="P:small molecule metabolic process"/>
    <property type="evidence" value="ECO:0007669"/>
    <property type="project" value="UniProtKB-ARBA"/>
</dbReference>
<dbReference type="AlphaFoldDB" id="A0A6L6WGL8"/>
<evidence type="ECO:0000256" key="3">
    <source>
        <dbReference type="ARBA" id="ARBA00022752"/>
    </source>
</evidence>